<dbReference type="PANTHER" id="PTHR43553">
    <property type="entry name" value="HEAVY METAL TRANSPORTER"/>
    <property type="match status" value="1"/>
</dbReference>
<gene>
    <name evidence="9" type="primary">ecfA1_1</name>
    <name evidence="9" type="ORF">KDH_11180</name>
</gene>
<name>A0ABQ6FJA0_9CHLR</name>
<comment type="similarity">
    <text evidence="1">Belongs to the ABC transporter superfamily.</text>
</comment>
<evidence type="ECO:0000256" key="7">
    <source>
        <dbReference type="ARBA" id="ARBA00023136"/>
    </source>
</evidence>
<accession>A0ABQ6FJA0</accession>
<dbReference type="Proteomes" id="UP001344906">
    <property type="component" value="Unassembled WGS sequence"/>
</dbReference>
<evidence type="ECO:0000256" key="2">
    <source>
        <dbReference type="ARBA" id="ARBA00022448"/>
    </source>
</evidence>
<dbReference type="InterPro" id="IPR030947">
    <property type="entry name" value="EcfA_1"/>
</dbReference>
<keyword evidence="6" id="KW-1278">Translocase</keyword>
<sequence>MELNNTAHAPLLDIQHVTYAYPLQKTQAEKDAPSPAVLRDVSLQIRQGEYIALLGHNGSGKSTLARLCNALLLPDRGRVLVAGQDTRDATQQQAIRQQIGMVFQNPDNQIIATVVEDDAAWSLALQGFPATLIRERVDAALAAVGLEHARHQMPHQLSGGQRQRLAIAGILALRPRCIIADEATSMLDPSSRQDIVALLSRLHREFGLTIIHVTHLLEEVVQAQRIVLMEQGQIVQEGTPATIWHDIERLRALKLIIPDTFTLTTRLRAAGFPLSAEAVTIDAIEKGLIGAESNY</sequence>
<dbReference type="EMBL" id="BSRI01000001">
    <property type="protein sequence ID" value="GLV54270.1"/>
    <property type="molecule type" value="Genomic_DNA"/>
</dbReference>
<proteinExistence type="inferred from homology"/>
<dbReference type="InterPro" id="IPR017871">
    <property type="entry name" value="ABC_transporter-like_CS"/>
</dbReference>
<reference evidence="9 10" key="1">
    <citation type="submission" date="2023-02" db="EMBL/GenBank/DDBJ databases">
        <title>Dictyobacter halimunensis sp. nov., a new member of the class Ktedonobacteria from forest soil in a geothermal area.</title>
        <authorList>
            <person name="Rachmania M.K."/>
            <person name="Ningsih F."/>
            <person name="Sakai Y."/>
            <person name="Yabe S."/>
            <person name="Yokota A."/>
            <person name="Sjamsuridzal W."/>
        </authorList>
    </citation>
    <scope>NUCLEOTIDE SEQUENCE [LARGE SCALE GENOMIC DNA]</scope>
    <source>
        <strain evidence="9 10">S3.2.2.5</strain>
    </source>
</reference>
<dbReference type="RefSeq" id="WP_338247976.1">
    <property type="nucleotide sequence ID" value="NZ_BSRI01000001.1"/>
</dbReference>
<dbReference type="PROSITE" id="PS00211">
    <property type="entry name" value="ABC_TRANSPORTER_1"/>
    <property type="match status" value="1"/>
</dbReference>
<dbReference type="InterPro" id="IPR003593">
    <property type="entry name" value="AAA+_ATPase"/>
</dbReference>
<evidence type="ECO:0000256" key="4">
    <source>
        <dbReference type="ARBA" id="ARBA00022741"/>
    </source>
</evidence>
<dbReference type="InterPro" id="IPR015856">
    <property type="entry name" value="ABC_transpr_CbiO/EcfA_su"/>
</dbReference>
<dbReference type="InterPro" id="IPR050095">
    <property type="entry name" value="ECF_ABC_transporter_ATP-bd"/>
</dbReference>
<evidence type="ECO:0000259" key="8">
    <source>
        <dbReference type="PROSITE" id="PS50893"/>
    </source>
</evidence>
<feature type="domain" description="ABC transporter" evidence="8">
    <location>
        <begin position="12"/>
        <end position="256"/>
    </location>
</feature>
<keyword evidence="10" id="KW-1185">Reference proteome</keyword>
<dbReference type="InterPro" id="IPR003439">
    <property type="entry name" value="ABC_transporter-like_ATP-bd"/>
</dbReference>
<dbReference type="Pfam" id="PF00005">
    <property type="entry name" value="ABC_tran"/>
    <property type="match status" value="1"/>
</dbReference>
<keyword evidence="5 9" id="KW-0067">ATP-binding</keyword>
<organism evidence="9 10">
    <name type="scientific">Dictyobacter halimunensis</name>
    <dbReference type="NCBI Taxonomy" id="3026934"/>
    <lineage>
        <taxon>Bacteria</taxon>
        <taxon>Bacillati</taxon>
        <taxon>Chloroflexota</taxon>
        <taxon>Ktedonobacteria</taxon>
        <taxon>Ktedonobacterales</taxon>
        <taxon>Dictyobacteraceae</taxon>
        <taxon>Dictyobacter</taxon>
    </lineage>
</organism>
<comment type="caution">
    <text evidence="9">The sequence shown here is derived from an EMBL/GenBank/DDBJ whole genome shotgun (WGS) entry which is preliminary data.</text>
</comment>
<dbReference type="CDD" id="cd03225">
    <property type="entry name" value="ABC_cobalt_CbiO_domain1"/>
    <property type="match status" value="1"/>
</dbReference>
<evidence type="ECO:0000256" key="1">
    <source>
        <dbReference type="ARBA" id="ARBA00005417"/>
    </source>
</evidence>
<evidence type="ECO:0000313" key="10">
    <source>
        <dbReference type="Proteomes" id="UP001344906"/>
    </source>
</evidence>
<evidence type="ECO:0000256" key="3">
    <source>
        <dbReference type="ARBA" id="ARBA00022475"/>
    </source>
</evidence>
<keyword evidence="4" id="KW-0547">Nucleotide-binding</keyword>
<dbReference type="PROSITE" id="PS50893">
    <property type="entry name" value="ABC_TRANSPORTER_2"/>
    <property type="match status" value="1"/>
</dbReference>
<dbReference type="NCBIfam" id="TIGR04520">
    <property type="entry name" value="ECF_ATPase_1"/>
    <property type="match status" value="1"/>
</dbReference>
<dbReference type="SUPFAM" id="SSF52540">
    <property type="entry name" value="P-loop containing nucleoside triphosphate hydrolases"/>
    <property type="match status" value="1"/>
</dbReference>
<dbReference type="PANTHER" id="PTHR43553:SF24">
    <property type="entry name" value="ENERGY-COUPLING FACTOR TRANSPORTER ATP-BINDING PROTEIN ECFA1"/>
    <property type="match status" value="1"/>
</dbReference>
<dbReference type="InterPro" id="IPR027417">
    <property type="entry name" value="P-loop_NTPase"/>
</dbReference>
<protein>
    <submittedName>
        <fullName evidence="9">Energy-coupling factor transporter ATP-binding protein EcfA1</fullName>
    </submittedName>
</protein>
<keyword evidence="2" id="KW-0813">Transport</keyword>
<keyword evidence="7" id="KW-0472">Membrane</keyword>
<dbReference type="GO" id="GO:0005524">
    <property type="term" value="F:ATP binding"/>
    <property type="evidence" value="ECO:0007669"/>
    <property type="project" value="UniProtKB-KW"/>
</dbReference>
<keyword evidence="3" id="KW-1003">Cell membrane</keyword>
<dbReference type="SMART" id="SM00382">
    <property type="entry name" value="AAA"/>
    <property type="match status" value="1"/>
</dbReference>
<evidence type="ECO:0000256" key="5">
    <source>
        <dbReference type="ARBA" id="ARBA00022840"/>
    </source>
</evidence>
<evidence type="ECO:0000313" key="9">
    <source>
        <dbReference type="EMBL" id="GLV54270.1"/>
    </source>
</evidence>
<dbReference type="Gene3D" id="3.40.50.300">
    <property type="entry name" value="P-loop containing nucleotide triphosphate hydrolases"/>
    <property type="match status" value="1"/>
</dbReference>
<evidence type="ECO:0000256" key="6">
    <source>
        <dbReference type="ARBA" id="ARBA00022967"/>
    </source>
</evidence>